<evidence type="ECO:0000256" key="4">
    <source>
        <dbReference type="ARBA" id="ARBA00022679"/>
    </source>
</evidence>
<gene>
    <name evidence="11" type="ORF">ENS29_02340</name>
</gene>
<comment type="similarity">
    <text evidence="2 9">Belongs to the membrane-bound acyltransferase family.</text>
</comment>
<evidence type="ECO:0000313" key="11">
    <source>
        <dbReference type="EMBL" id="HGU31677.1"/>
    </source>
</evidence>
<reference evidence="11" key="1">
    <citation type="journal article" date="2020" name="mSystems">
        <title>Genome- and Community-Level Interaction Insights into Carbon Utilization and Element Cycling Functions of Hydrothermarchaeota in Hydrothermal Sediment.</title>
        <authorList>
            <person name="Zhou Z."/>
            <person name="Liu Y."/>
            <person name="Xu W."/>
            <person name="Pan J."/>
            <person name="Luo Z.H."/>
            <person name="Li M."/>
        </authorList>
    </citation>
    <scope>NUCLEOTIDE SEQUENCE [LARGE SCALE GENOMIC DNA]</scope>
    <source>
        <strain evidence="11">SpSt-477</strain>
    </source>
</reference>
<accession>A0A7C4RS81</accession>
<organism evidence="11">
    <name type="scientific">Desulfatirhabdium butyrativorans</name>
    <dbReference type="NCBI Taxonomy" id="340467"/>
    <lineage>
        <taxon>Bacteria</taxon>
        <taxon>Pseudomonadati</taxon>
        <taxon>Thermodesulfobacteriota</taxon>
        <taxon>Desulfobacteria</taxon>
        <taxon>Desulfobacterales</taxon>
        <taxon>Desulfatirhabdiaceae</taxon>
        <taxon>Desulfatirhabdium</taxon>
    </lineage>
</organism>
<evidence type="ECO:0000256" key="10">
    <source>
        <dbReference type="SAM" id="Phobius"/>
    </source>
</evidence>
<evidence type="ECO:0000256" key="1">
    <source>
        <dbReference type="ARBA" id="ARBA00004651"/>
    </source>
</evidence>
<dbReference type="EMBL" id="DSUH01000051">
    <property type="protein sequence ID" value="HGU31677.1"/>
    <property type="molecule type" value="Genomic_DNA"/>
</dbReference>
<dbReference type="AlphaFoldDB" id="A0A7C4RS81"/>
<feature type="transmembrane region" description="Helical" evidence="10">
    <location>
        <begin position="327"/>
        <end position="354"/>
    </location>
</feature>
<dbReference type="PIRSF" id="PIRSF016636">
    <property type="entry name" value="AlgI_DltB"/>
    <property type="match status" value="1"/>
</dbReference>
<evidence type="ECO:0000256" key="9">
    <source>
        <dbReference type="PIRNR" id="PIRNR016636"/>
    </source>
</evidence>
<proteinExistence type="inferred from homology"/>
<sequence length="483" mass="54610">MVFSSILFLFGFLPLVLLVYFPIPSRFKNLCLTLFSYVFYGWSNPLFVPVMAASTIIDYVCALRIAAHPVQPSDFPSETPASILASRRRRWLILSLCTNLGLLGFFKYFNFGIDTVKTVLAAFGHESALADWTLRVTLPLGISFYTFQSMSYTIDVYRGKVEPTRNFIDFACFVSLFPQLVAGPIVRYADLAQALIRRTVTVHGFARGVALLSVGLAKKIILANPCGKIADVVFNAQGLDVWMAWWGAVAYAFQIYFDFSGYSDMAIGLGMMFGFSFPTNFDSPYRSQSITEFWRRWHMSLSSWLRDYLYVSLGGNRLSPMKTYRNLMLVMLLGGLWHGAAWTFVVWGGLHGLWLAVERAAGKRPIYAALPKPFRIGLTFFLVTLGWVMFRSPNFSHALRYYGALFGLSPVSENIFLIYGMVARPWDWLVMGICALIVWTAPASRNWVMGWSPWKAVVCAGLFVFSVAILLTQGYNPFIYFIF</sequence>
<dbReference type="PANTHER" id="PTHR13285">
    <property type="entry name" value="ACYLTRANSFERASE"/>
    <property type="match status" value="1"/>
</dbReference>
<feature type="transmembrane region" description="Helical" evidence="10">
    <location>
        <begin position="456"/>
        <end position="475"/>
    </location>
</feature>
<dbReference type="Pfam" id="PF03062">
    <property type="entry name" value="MBOAT"/>
    <property type="match status" value="1"/>
</dbReference>
<dbReference type="InterPro" id="IPR004299">
    <property type="entry name" value="MBOAT_fam"/>
</dbReference>
<feature type="transmembrane region" description="Helical" evidence="10">
    <location>
        <begin position="129"/>
        <end position="147"/>
    </location>
</feature>
<protein>
    <submittedName>
        <fullName evidence="11">MBOAT family protein</fullName>
    </submittedName>
</protein>
<dbReference type="PIRSF" id="PIRSF500217">
    <property type="entry name" value="AlgI"/>
    <property type="match status" value="1"/>
</dbReference>
<dbReference type="GO" id="GO:0005886">
    <property type="term" value="C:plasma membrane"/>
    <property type="evidence" value="ECO:0007669"/>
    <property type="project" value="UniProtKB-SubCell"/>
</dbReference>
<feature type="transmembrane region" description="Helical" evidence="10">
    <location>
        <begin position="167"/>
        <end position="189"/>
    </location>
</feature>
<evidence type="ECO:0000256" key="5">
    <source>
        <dbReference type="ARBA" id="ARBA00022692"/>
    </source>
</evidence>
<evidence type="ECO:0000256" key="8">
    <source>
        <dbReference type="ARBA" id="ARBA00023315"/>
    </source>
</evidence>
<feature type="transmembrane region" description="Helical" evidence="10">
    <location>
        <begin position="374"/>
        <end position="390"/>
    </location>
</feature>
<dbReference type="GO" id="GO:0016746">
    <property type="term" value="F:acyltransferase activity"/>
    <property type="evidence" value="ECO:0007669"/>
    <property type="project" value="UniProtKB-KW"/>
</dbReference>
<keyword evidence="7 9" id="KW-0472">Membrane</keyword>
<keyword evidence="4 9" id="KW-0808">Transferase</keyword>
<keyword evidence="8 9" id="KW-0012">Acyltransferase</keyword>
<dbReference type="InterPro" id="IPR028362">
    <property type="entry name" value="AlgI"/>
</dbReference>
<name>A0A7C4RS81_9BACT</name>
<keyword evidence="6 10" id="KW-1133">Transmembrane helix</keyword>
<dbReference type="InterPro" id="IPR051085">
    <property type="entry name" value="MB_O-acyltransferase"/>
</dbReference>
<evidence type="ECO:0000256" key="2">
    <source>
        <dbReference type="ARBA" id="ARBA00010323"/>
    </source>
</evidence>
<feature type="transmembrane region" description="Helical" evidence="10">
    <location>
        <begin position="402"/>
        <end position="422"/>
    </location>
</feature>
<evidence type="ECO:0000256" key="6">
    <source>
        <dbReference type="ARBA" id="ARBA00022989"/>
    </source>
</evidence>
<dbReference type="GO" id="GO:0042121">
    <property type="term" value="P:alginic acid biosynthetic process"/>
    <property type="evidence" value="ECO:0007669"/>
    <property type="project" value="InterPro"/>
</dbReference>
<evidence type="ECO:0000256" key="3">
    <source>
        <dbReference type="ARBA" id="ARBA00022475"/>
    </source>
</evidence>
<comment type="subcellular location">
    <subcellularLocation>
        <location evidence="1">Cell membrane</location>
        <topology evidence="1">Multi-pass membrane protein</topology>
    </subcellularLocation>
</comment>
<comment type="caution">
    <text evidence="11">The sequence shown here is derived from an EMBL/GenBank/DDBJ whole genome shotgun (WGS) entry which is preliminary data.</text>
</comment>
<evidence type="ECO:0000256" key="7">
    <source>
        <dbReference type="ARBA" id="ARBA00023136"/>
    </source>
</evidence>
<keyword evidence="3 9" id="KW-1003">Cell membrane</keyword>
<feature type="transmembrane region" description="Helical" evidence="10">
    <location>
        <begin position="91"/>
        <end position="109"/>
    </location>
</feature>
<feature type="transmembrane region" description="Helical" evidence="10">
    <location>
        <begin position="229"/>
        <end position="253"/>
    </location>
</feature>
<feature type="transmembrane region" description="Helical" evidence="10">
    <location>
        <begin position="6"/>
        <end position="23"/>
    </location>
</feature>
<feature type="transmembrane region" description="Helical" evidence="10">
    <location>
        <begin position="428"/>
        <end position="444"/>
    </location>
</feature>
<dbReference type="PANTHER" id="PTHR13285:SF23">
    <property type="entry name" value="TEICHOIC ACID D-ALANYLTRANSFERASE"/>
    <property type="match status" value="1"/>
</dbReference>
<dbReference type="InterPro" id="IPR024194">
    <property type="entry name" value="Ac/AlaTfrase_AlgI/DltB"/>
</dbReference>
<keyword evidence="5 10" id="KW-0812">Transmembrane</keyword>